<sequence>MAKTRDYLAELQRLYVHDYFSLGFQLGLSREKLRYIEASEPNQARRLLEVICAWEELKDGGTWEELGKALVKIPDHKKAGYAILRKYTSSMMYTDRSTGAVSFINQQINATSLPVSARQVLPQSDFQSLMAVPTILYPSQHQAPEETPQVVPQIEMTPQLLDAVTLPLPPLLNPPSPLPPISPSDSNSNLSTGSLPITNFLPSSLNNLISTSPPVPSNAEHTKDGTTFDNVSVSSQPHLPPSLSPLLPLHLSPSISSLCSSNGSFVVGDTALPPNHPFLPPPATQPPNDHSIKTARKEIGRLKHKFTKLSMKVAELLNEKNVKVCDFIRFLKFSLYSSHDYNFLQDHIPELESKKTIDDIVIFLQNFTSFDNPELIQVIVHNFIEDEGGSLIEGYYEELQEFEKFCHCGVYAQAFTAEVNQSVPNGFHYRNPSYSSESILLHLNDTWDRRPFSDVRAFQHRELHEVPSMALSMRRLEKRSVLVVWQTTEIVIEKLSKDFVRKFSHLKTQGILQLIVGGKEIDFSYSPKPQLHTIERLKQSSPLPLRTSASTFTLQSDISSATDKSSESKDSGFNSGATSLSSIYAPIGSKHAQYSEAQEDYTGDNISIAKGSKLELILNVGETLSLVRTPGNEYGYVPRSVLGNTKKLQVVSSLSPLLVRGNIKQANVNEATLIPTKGAPTTALQPLASLPERPNVLLPCDPIPGIIVRKKVTEAELETPSSSDTTPTRPDTPPLEAFIEANKMSLSDAHNSHQPFSPSSEKAPPLTNDNYIKYYYPEVVEEKSWKTSIKKAIKSFRSSIHRQSQTTLDSVSQRKSLYSYKTHKTAGAKSTASADDDILMPFELSAQGNSKIMSV</sequence>
<dbReference type="InterPro" id="IPR011029">
    <property type="entry name" value="DEATH-like_dom_sf"/>
</dbReference>
<dbReference type="CDD" id="cd01670">
    <property type="entry name" value="Death"/>
    <property type="match status" value="1"/>
</dbReference>
<evidence type="ECO:0000256" key="1">
    <source>
        <dbReference type="SAM" id="MobiDB-lite"/>
    </source>
</evidence>
<evidence type="ECO:0008006" key="4">
    <source>
        <dbReference type="Google" id="ProtNLM"/>
    </source>
</evidence>
<evidence type="ECO:0000313" key="3">
    <source>
        <dbReference type="Proteomes" id="UP000007879"/>
    </source>
</evidence>
<organism evidence="2">
    <name type="scientific">Amphimedon queenslandica</name>
    <name type="common">Sponge</name>
    <dbReference type="NCBI Taxonomy" id="400682"/>
    <lineage>
        <taxon>Eukaryota</taxon>
        <taxon>Metazoa</taxon>
        <taxon>Porifera</taxon>
        <taxon>Demospongiae</taxon>
        <taxon>Heteroscleromorpha</taxon>
        <taxon>Haplosclerida</taxon>
        <taxon>Niphatidae</taxon>
        <taxon>Amphimedon</taxon>
    </lineage>
</organism>
<evidence type="ECO:0000313" key="2">
    <source>
        <dbReference type="EnsemblMetazoa" id="Aqu2.1.14538_001"/>
    </source>
</evidence>
<feature type="region of interest" description="Disordered" evidence="1">
    <location>
        <begin position="715"/>
        <end position="735"/>
    </location>
</feature>
<keyword evidence="3" id="KW-1185">Reference proteome</keyword>
<feature type="region of interest" description="Disordered" evidence="1">
    <location>
        <begin position="172"/>
        <end position="195"/>
    </location>
</feature>
<dbReference type="Gene3D" id="1.10.533.10">
    <property type="entry name" value="Death Domain, Fas"/>
    <property type="match status" value="1"/>
</dbReference>
<dbReference type="Proteomes" id="UP000007879">
    <property type="component" value="Unassembled WGS sequence"/>
</dbReference>
<protein>
    <recommendedName>
        <fullName evidence="4">Death domain-containing protein</fullName>
    </recommendedName>
</protein>
<name>A0A1X7TIB1_AMPQE</name>
<dbReference type="AlphaFoldDB" id="A0A1X7TIB1"/>
<reference evidence="2" key="2">
    <citation type="submission" date="2017-05" db="UniProtKB">
        <authorList>
            <consortium name="EnsemblMetazoa"/>
        </authorList>
    </citation>
    <scope>IDENTIFICATION</scope>
</reference>
<dbReference type="EnsemblMetazoa" id="Aqu2.1.14538_001">
    <property type="protein sequence ID" value="Aqu2.1.14538_001"/>
    <property type="gene ID" value="Aqu2.1.14538"/>
</dbReference>
<feature type="compositionally biased region" description="Low complexity" evidence="1">
    <location>
        <begin position="719"/>
        <end position="729"/>
    </location>
</feature>
<dbReference type="EnsemblMetazoa" id="XM_020003833.1">
    <property type="protein sequence ID" value="XP_019859392.1"/>
    <property type="gene ID" value="LOC109587603"/>
</dbReference>
<accession>A0A1X7TIB1</accession>
<dbReference type="KEGG" id="aqu:109587603"/>
<proteinExistence type="predicted"/>
<gene>
    <name evidence="2" type="primary">109587603</name>
</gene>
<feature type="region of interest" description="Disordered" evidence="1">
    <location>
        <begin position="211"/>
        <end position="239"/>
    </location>
</feature>
<feature type="compositionally biased region" description="Pro residues" evidence="1">
    <location>
        <begin position="172"/>
        <end position="182"/>
    </location>
</feature>
<dbReference type="InParanoid" id="A0A1X7TIB1"/>
<reference evidence="3" key="1">
    <citation type="journal article" date="2010" name="Nature">
        <title>The Amphimedon queenslandica genome and the evolution of animal complexity.</title>
        <authorList>
            <person name="Srivastava M."/>
            <person name="Simakov O."/>
            <person name="Chapman J."/>
            <person name="Fahey B."/>
            <person name="Gauthier M.E."/>
            <person name="Mitros T."/>
            <person name="Richards G.S."/>
            <person name="Conaco C."/>
            <person name="Dacre M."/>
            <person name="Hellsten U."/>
            <person name="Larroux C."/>
            <person name="Putnam N.H."/>
            <person name="Stanke M."/>
            <person name="Adamska M."/>
            <person name="Darling A."/>
            <person name="Degnan S.M."/>
            <person name="Oakley T.H."/>
            <person name="Plachetzki D.C."/>
            <person name="Zhai Y."/>
            <person name="Adamski M."/>
            <person name="Calcino A."/>
            <person name="Cummins S.F."/>
            <person name="Goodstein D.M."/>
            <person name="Harris C."/>
            <person name="Jackson D.J."/>
            <person name="Leys S.P."/>
            <person name="Shu S."/>
            <person name="Woodcroft B.J."/>
            <person name="Vervoort M."/>
            <person name="Kosik K.S."/>
            <person name="Manning G."/>
            <person name="Degnan B.M."/>
            <person name="Rokhsar D.S."/>
        </authorList>
    </citation>
    <scope>NUCLEOTIDE SEQUENCE [LARGE SCALE GENOMIC DNA]</scope>
</reference>